<accession>A0ACA9N2Z3</accession>
<dbReference type="EMBL" id="CAJVPT010018121">
    <property type="protein sequence ID" value="CAG8631331.1"/>
    <property type="molecule type" value="Genomic_DNA"/>
</dbReference>
<reference evidence="1" key="1">
    <citation type="submission" date="2021-06" db="EMBL/GenBank/DDBJ databases">
        <authorList>
            <person name="Kallberg Y."/>
            <person name="Tangrot J."/>
            <person name="Rosling A."/>
        </authorList>
    </citation>
    <scope>NUCLEOTIDE SEQUENCE</scope>
    <source>
        <strain evidence="1">CL356</strain>
    </source>
</reference>
<feature type="non-terminal residue" evidence="1">
    <location>
        <position position="48"/>
    </location>
</feature>
<sequence>MSKDASVLEAYNVKRRRDGKKDNHGISPVIRSFHETQAFHSIVSSSTE</sequence>
<proteinExistence type="predicted"/>
<evidence type="ECO:0000313" key="2">
    <source>
        <dbReference type="Proteomes" id="UP000789525"/>
    </source>
</evidence>
<name>A0ACA9N2Z3_9GLOM</name>
<keyword evidence="2" id="KW-1185">Reference proteome</keyword>
<evidence type="ECO:0000313" key="1">
    <source>
        <dbReference type="EMBL" id="CAG8631331.1"/>
    </source>
</evidence>
<gene>
    <name evidence="1" type="ORF">ACOLOM_LOCUS7639</name>
</gene>
<comment type="caution">
    <text evidence="1">The sequence shown here is derived from an EMBL/GenBank/DDBJ whole genome shotgun (WGS) entry which is preliminary data.</text>
</comment>
<organism evidence="1 2">
    <name type="scientific">Acaulospora colombiana</name>
    <dbReference type="NCBI Taxonomy" id="27376"/>
    <lineage>
        <taxon>Eukaryota</taxon>
        <taxon>Fungi</taxon>
        <taxon>Fungi incertae sedis</taxon>
        <taxon>Mucoromycota</taxon>
        <taxon>Glomeromycotina</taxon>
        <taxon>Glomeromycetes</taxon>
        <taxon>Diversisporales</taxon>
        <taxon>Acaulosporaceae</taxon>
        <taxon>Acaulospora</taxon>
    </lineage>
</organism>
<protein>
    <submittedName>
        <fullName evidence="1">2343_t:CDS:1</fullName>
    </submittedName>
</protein>
<dbReference type="Proteomes" id="UP000789525">
    <property type="component" value="Unassembled WGS sequence"/>
</dbReference>